<evidence type="ECO:0000313" key="2">
    <source>
        <dbReference type="EMBL" id="JAC84730.1"/>
    </source>
</evidence>
<gene>
    <name evidence="2" type="ORF">TSPGSL018_284</name>
</gene>
<dbReference type="EMBL" id="GBEZ01000128">
    <property type="protein sequence ID" value="JAC84730.1"/>
    <property type="molecule type" value="Transcribed_RNA"/>
</dbReference>
<dbReference type="GO" id="GO:0006506">
    <property type="term" value="P:GPI anchor biosynthetic process"/>
    <property type="evidence" value="ECO:0007669"/>
    <property type="project" value="InterPro"/>
</dbReference>
<dbReference type="PANTHER" id="PTHR23071:SF1">
    <property type="entry name" value="GPI ETHANOLAMINE PHOSPHATE TRANSFERASE 3"/>
    <property type="match status" value="1"/>
</dbReference>
<accession>A0A061SPD4</accession>
<dbReference type="InterPro" id="IPR039524">
    <property type="entry name" value="PIGO/GPI13"/>
</dbReference>
<organism evidence="2">
    <name type="scientific">Tetraselmis sp. GSL018</name>
    <dbReference type="NCBI Taxonomy" id="582737"/>
    <lineage>
        <taxon>Eukaryota</taxon>
        <taxon>Viridiplantae</taxon>
        <taxon>Chlorophyta</taxon>
        <taxon>core chlorophytes</taxon>
        <taxon>Chlorodendrophyceae</taxon>
        <taxon>Chlorodendrales</taxon>
        <taxon>Chlorodendraceae</taxon>
        <taxon>Tetraselmis</taxon>
    </lineage>
</organism>
<evidence type="ECO:0000256" key="1">
    <source>
        <dbReference type="SAM" id="Phobius"/>
    </source>
</evidence>
<keyword evidence="2" id="KW-0808">Transferase</keyword>
<dbReference type="PANTHER" id="PTHR23071">
    <property type="entry name" value="PHOSPHATIDYLINOSITOL GLYCAN"/>
    <property type="match status" value="1"/>
</dbReference>
<feature type="transmembrane region" description="Helical" evidence="1">
    <location>
        <begin position="139"/>
        <end position="159"/>
    </location>
</feature>
<keyword evidence="1" id="KW-0472">Membrane</keyword>
<protein>
    <submittedName>
        <fullName evidence="2">Gpi ethanolamine phosphate transferase 3-like isoform x1</fullName>
    </submittedName>
</protein>
<name>A0A061SPD4_9CHLO</name>
<sequence>MGIPIPFCSIGAVSRELWALGSAGSPIRDALAKNAWQVRRYLNEYGGGSKTGRLDWRRVSTCSQIYEKAARLHATEPRLPDAAETSAEVYEQFLECAGQLARDQWTQFSIVPMVFGILLLALSFAVLWALSFYGTFSSVVSPLDVAVGAVFVVYPFLLFSDSYIWEEPRLVNLLCSWVLTLVQLKSEVQHWLRLKHDGALVPTAKRCNFLGWVISLLSIRLLAWIGHKEPQHRTYVQDLATDSFVGTHLSRSLSISSHVIARVALGAVVLLRKTKPGFHSVSQFVGSTLPVLLLLCWHSIEDLSSTTELTFSELARGWIFSRNAFAVSFLRDIFELPLRLLVPRTIFALTGASFSSIAAQKVFARFGSNLFSDPATDAVWVMLPFLMTLYGREGPLLACLGLSLVLGLKQVFVAASPVKTSFGGQPERPDDVTKWHCICGGAILTLLGQHLFYCTGHTSQFTGLQYTAGFVGFDSFQYTRAGFLLAANTFGPHVLAAFLVPQAARWLRGLRSGERQPTASNSCLTWVALGFALSRSGLLLAATLSAALQRRHLMAWSLFAPRFVFESTTALAANGGLLLALALSGRH</sequence>
<reference evidence="2" key="1">
    <citation type="submission" date="2014-05" db="EMBL/GenBank/DDBJ databases">
        <title>The transcriptome of the halophilic microalga Tetraselmis sp. GSL018 isolated from the Great Salt Lake, Utah.</title>
        <authorList>
            <person name="Jinkerson R.E."/>
            <person name="D'Adamo S."/>
            <person name="Posewitz M.C."/>
        </authorList>
    </citation>
    <scope>NUCLEOTIDE SEQUENCE</scope>
    <source>
        <strain evidence="2">GSL018</strain>
    </source>
</reference>
<dbReference type="GO" id="GO:0051377">
    <property type="term" value="F:mannose-ethanolamine phosphotransferase activity"/>
    <property type="evidence" value="ECO:0007669"/>
    <property type="project" value="TreeGrafter"/>
</dbReference>
<dbReference type="GO" id="GO:0005789">
    <property type="term" value="C:endoplasmic reticulum membrane"/>
    <property type="evidence" value="ECO:0007669"/>
    <property type="project" value="TreeGrafter"/>
</dbReference>
<proteinExistence type="predicted"/>
<feature type="transmembrane region" description="Helical" evidence="1">
    <location>
        <begin position="524"/>
        <end position="547"/>
    </location>
</feature>
<keyword evidence="1" id="KW-1133">Transmembrane helix</keyword>
<feature type="transmembrane region" description="Helical" evidence="1">
    <location>
        <begin position="559"/>
        <end position="583"/>
    </location>
</feature>
<dbReference type="AlphaFoldDB" id="A0A061SPD4"/>
<feature type="transmembrane region" description="Helical" evidence="1">
    <location>
        <begin position="110"/>
        <end position="133"/>
    </location>
</feature>
<keyword evidence="1" id="KW-0812">Transmembrane</keyword>